<dbReference type="Pfam" id="PF06733">
    <property type="entry name" value="DEAD_2"/>
    <property type="match status" value="1"/>
</dbReference>
<keyword evidence="11" id="KW-0234">DNA repair</keyword>
<evidence type="ECO:0000313" key="16">
    <source>
        <dbReference type="Proteomes" id="UP000245412"/>
    </source>
</evidence>
<evidence type="ECO:0000256" key="1">
    <source>
        <dbReference type="ARBA" id="ARBA00022485"/>
    </source>
</evidence>
<dbReference type="Gene3D" id="1.10.30.20">
    <property type="entry name" value="Bacterial XPD DNA helicase, FeS cluster domain"/>
    <property type="match status" value="1"/>
</dbReference>
<organism evidence="15 16">
    <name type="scientific">Murimonas intestini</name>
    <dbReference type="NCBI Taxonomy" id="1337051"/>
    <lineage>
        <taxon>Bacteria</taxon>
        <taxon>Bacillati</taxon>
        <taxon>Bacillota</taxon>
        <taxon>Clostridia</taxon>
        <taxon>Lachnospirales</taxon>
        <taxon>Lachnospiraceae</taxon>
        <taxon>Murimonas</taxon>
    </lineage>
</organism>
<evidence type="ECO:0000256" key="11">
    <source>
        <dbReference type="ARBA" id="ARBA00023204"/>
    </source>
</evidence>
<sequence>MEEIRISVRSLVEFILRSGDIDNRRGTMADKEAMQLGSRLHRKIQGQMGSNYRAEVSLSLKYPCRDIVIVVEGRADGIQEDADGTMIDEIKGIFRDLAYLEGPVDVHLAQAKCYAYIYAKEKELEEIAVQMTYCNMETEDIRRFKQKYTYAELEQWFEKLMQEYEKWCMFSAGWKKIRQESITQVEFPFEYREGQKELAAAVYRTIARKKKLFIEAPTGVGKTISTIFPAVKAVGEGLGEKIFYLTAKTITRTVAQEAFAMLREQGLKYKVATLTAKEKICPMEETECNPDACPYAKGHYDRVNDAVFEILGTTDDFTRESLLAQSEKWQVCPFEMGLDVSLWTDAVICDYNYVFDPRAHLKRFFGDGVKGDYLFLIDEAHNLVERGREMYSAVIYKEDILEVRRAVKPYSRKLEKYLTKCNDYLLDLKRECTAYSLLDNVGNFALSLMNVAGEMEKFLEEDRGDVHELVLNLYFAVRTFLDIHERLDENYVIYSEMENSGRFKLKLFCVNPAVNLAEFLDKGRGTVFFSATLLPIQYYIRLLSTRTDDYTIYAKSPFDPSRKLLLIGNDISSKYTRRGKREYDKAAAYIKRTVELKKGNYLAFFPSYKMLEDVAESFEEIRGDVRAICQNSRMDEREREEFLGAFEEDNPEGLVGFCVMGGIFGEGIDLKKDRLIGAMVVGTGLPQICNEREILKNYYDSREMDGFDYAYRYPGMNKVLQSAGRVIRTQEDEGVILLLDDRFLQWEYLQMFPVEWSDYDVCTLRSLEDKLQNFWSAREQDS</sequence>
<dbReference type="SMART" id="SM00491">
    <property type="entry name" value="HELICc2"/>
    <property type="match status" value="1"/>
</dbReference>
<keyword evidence="2" id="KW-0479">Metal-binding</keyword>
<name>A0AB73T1J9_9FIRM</name>
<keyword evidence="7" id="KW-0067">ATP-binding</keyword>
<dbReference type="Gene3D" id="3.90.320.10">
    <property type="match status" value="1"/>
</dbReference>
<evidence type="ECO:0000256" key="10">
    <source>
        <dbReference type="ARBA" id="ARBA00023125"/>
    </source>
</evidence>
<dbReference type="AlphaFoldDB" id="A0AB73T1J9"/>
<evidence type="ECO:0000256" key="12">
    <source>
        <dbReference type="ARBA" id="ARBA00023235"/>
    </source>
</evidence>
<dbReference type="Gene3D" id="3.40.50.300">
    <property type="entry name" value="P-loop containing nucleotide triphosphate hydrolases"/>
    <property type="match status" value="2"/>
</dbReference>
<dbReference type="GO" id="GO:0016818">
    <property type="term" value="F:hydrolase activity, acting on acid anhydrides, in phosphorus-containing anhydrides"/>
    <property type="evidence" value="ECO:0007669"/>
    <property type="project" value="InterPro"/>
</dbReference>
<dbReference type="SMART" id="SM00487">
    <property type="entry name" value="DEXDc"/>
    <property type="match status" value="1"/>
</dbReference>
<evidence type="ECO:0000256" key="7">
    <source>
        <dbReference type="ARBA" id="ARBA00022840"/>
    </source>
</evidence>
<dbReference type="InterPro" id="IPR027417">
    <property type="entry name" value="P-loop_NTPase"/>
</dbReference>
<evidence type="ECO:0000259" key="14">
    <source>
        <dbReference type="PROSITE" id="PS51193"/>
    </source>
</evidence>
<dbReference type="PANTHER" id="PTHR11472">
    <property type="entry name" value="DNA REPAIR DEAD HELICASE RAD3/XP-D SUBFAMILY MEMBER"/>
    <property type="match status" value="1"/>
</dbReference>
<dbReference type="RefSeq" id="WP_109747340.1">
    <property type="nucleotide sequence ID" value="NZ_JANKBI010000009.1"/>
</dbReference>
<keyword evidence="10" id="KW-0238">DNA-binding</keyword>
<evidence type="ECO:0000256" key="13">
    <source>
        <dbReference type="ARBA" id="ARBA00038058"/>
    </source>
</evidence>
<dbReference type="PROSITE" id="PS51193">
    <property type="entry name" value="HELICASE_ATP_BIND_2"/>
    <property type="match status" value="1"/>
</dbReference>
<dbReference type="Proteomes" id="UP000245412">
    <property type="component" value="Unassembled WGS sequence"/>
</dbReference>
<dbReference type="Gene3D" id="1.10.275.40">
    <property type="match status" value="1"/>
</dbReference>
<evidence type="ECO:0000256" key="4">
    <source>
        <dbReference type="ARBA" id="ARBA00022763"/>
    </source>
</evidence>
<evidence type="ECO:0000256" key="2">
    <source>
        <dbReference type="ARBA" id="ARBA00022723"/>
    </source>
</evidence>
<keyword evidence="1" id="KW-0004">4Fe-4S</keyword>
<gene>
    <name evidence="15" type="ORF">C7383_11029</name>
</gene>
<dbReference type="SMART" id="SM00488">
    <property type="entry name" value="DEXDc2"/>
    <property type="match status" value="1"/>
</dbReference>
<dbReference type="InterPro" id="IPR014013">
    <property type="entry name" value="Helic_SF1/SF2_ATP-bd_DinG/Rad3"/>
</dbReference>
<keyword evidence="12" id="KW-0413">Isomerase</keyword>
<keyword evidence="8" id="KW-0408">Iron</keyword>
<dbReference type="InterPro" id="IPR006554">
    <property type="entry name" value="Helicase-like_DEXD_c2"/>
</dbReference>
<dbReference type="GO" id="GO:0051539">
    <property type="term" value="F:4 iron, 4 sulfur cluster binding"/>
    <property type="evidence" value="ECO:0007669"/>
    <property type="project" value="UniProtKB-KW"/>
</dbReference>
<dbReference type="InterPro" id="IPR011604">
    <property type="entry name" value="PDDEXK-like_dom_sf"/>
</dbReference>
<dbReference type="PANTHER" id="PTHR11472:SF34">
    <property type="entry name" value="REGULATOR OF TELOMERE ELONGATION HELICASE 1"/>
    <property type="match status" value="1"/>
</dbReference>
<dbReference type="GO" id="GO:0003678">
    <property type="term" value="F:DNA helicase activity"/>
    <property type="evidence" value="ECO:0007669"/>
    <property type="project" value="InterPro"/>
</dbReference>
<keyword evidence="6 15" id="KW-0347">Helicase</keyword>
<dbReference type="SUPFAM" id="SSF52540">
    <property type="entry name" value="P-loop containing nucleoside triphosphate hydrolases"/>
    <property type="match status" value="2"/>
</dbReference>
<proteinExistence type="inferred from homology"/>
<accession>A0AB73T1J9</accession>
<dbReference type="Pfam" id="PF13307">
    <property type="entry name" value="Helicase_C_2"/>
    <property type="match status" value="1"/>
</dbReference>
<dbReference type="GO" id="GO:0006281">
    <property type="term" value="P:DNA repair"/>
    <property type="evidence" value="ECO:0007669"/>
    <property type="project" value="UniProtKB-KW"/>
</dbReference>
<dbReference type="InterPro" id="IPR006555">
    <property type="entry name" value="ATP-dep_Helicase_C"/>
</dbReference>
<keyword evidence="3" id="KW-0547">Nucleotide-binding</keyword>
<evidence type="ECO:0000256" key="6">
    <source>
        <dbReference type="ARBA" id="ARBA00022806"/>
    </source>
</evidence>
<keyword evidence="16" id="KW-1185">Reference proteome</keyword>
<protein>
    <submittedName>
        <fullName evidence="15">Rad3-related DNA helicase</fullName>
    </submittedName>
</protein>
<feature type="domain" description="Helicase ATP-binding" evidence="14">
    <location>
        <begin position="181"/>
        <end position="440"/>
    </location>
</feature>
<dbReference type="InterPro" id="IPR010614">
    <property type="entry name" value="RAD3-like_helicase_DEAD"/>
</dbReference>
<dbReference type="GO" id="GO:0046872">
    <property type="term" value="F:metal ion binding"/>
    <property type="evidence" value="ECO:0007669"/>
    <property type="project" value="UniProtKB-KW"/>
</dbReference>
<evidence type="ECO:0000256" key="5">
    <source>
        <dbReference type="ARBA" id="ARBA00022801"/>
    </source>
</evidence>
<keyword evidence="5" id="KW-0378">Hydrolase</keyword>
<dbReference type="GO" id="GO:0005524">
    <property type="term" value="F:ATP binding"/>
    <property type="evidence" value="ECO:0007669"/>
    <property type="project" value="UniProtKB-KW"/>
</dbReference>
<dbReference type="GO" id="GO:0003677">
    <property type="term" value="F:DNA binding"/>
    <property type="evidence" value="ECO:0007669"/>
    <property type="project" value="UniProtKB-KW"/>
</dbReference>
<dbReference type="InterPro" id="IPR014001">
    <property type="entry name" value="Helicase_ATP-bd"/>
</dbReference>
<dbReference type="InterPro" id="IPR042493">
    <property type="entry name" value="XPD_DNA_FeS"/>
</dbReference>
<dbReference type="InterPro" id="IPR045028">
    <property type="entry name" value="DinG/Rad3-like"/>
</dbReference>
<reference evidence="15 16" key="1">
    <citation type="submission" date="2018-05" db="EMBL/GenBank/DDBJ databases">
        <authorList>
            <person name="Goeker M."/>
            <person name="Huntemann M."/>
            <person name="Clum A."/>
            <person name="Pillay M."/>
            <person name="Palaniappan K."/>
            <person name="Varghese N."/>
            <person name="Mikhailova N."/>
            <person name="Stamatis D."/>
            <person name="Reddy T."/>
            <person name="Daum C."/>
            <person name="Shapiro N."/>
            <person name="Ivanova N."/>
            <person name="Kyrpides N."/>
            <person name="Woyke T."/>
        </authorList>
    </citation>
    <scope>NUCLEOTIDE SEQUENCE [LARGE SCALE GENOMIC DNA]</scope>
    <source>
        <strain evidence="15 16">DSM 26524</strain>
    </source>
</reference>
<comment type="caution">
    <text evidence="15">The sequence shown here is derived from an EMBL/GenBank/DDBJ whole genome shotgun (WGS) entry which is preliminary data.</text>
</comment>
<evidence type="ECO:0000256" key="3">
    <source>
        <dbReference type="ARBA" id="ARBA00022741"/>
    </source>
</evidence>
<evidence type="ECO:0000256" key="8">
    <source>
        <dbReference type="ARBA" id="ARBA00023004"/>
    </source>
</evidence>
<evidence type="ECO:0000313" key="15">
    <source>
        <dbReference type="EMBL" id="PWJ73994.1"/>
    </source>
</evidence>
<keyword evidence="9" id="KW-0411">Iron-sulfur</keyword>
<evidence type="ECO:0000256" key="9">
    <source>
        <dbReference type="ARBA" id="ARBA00023014"/>
    </source>
</evidence>
<comment type="similarity">
    <text evidence="13">Belongs to the helicase family. DinG subfamily.</text>
</comment>
<dbReference type="EMBL" id="QGGY01000010">
    <property type="protein sequence ID" value="PWJ73994.1"/>
    <property type="molecule type" value="Genomic_DNA"/>
</dbReference>
<keyword evidence="4" id="KW-0227">DNA damage</keyword>